<keyword evidence="2" id="KW-0732">Signal</keyword>
<comment type="caution">
    <text evidence="3">The sequence shown here is derived from an EMBL/GenBank/DDBJ whole genome shotgun (WGS) entry which is preliminary data.</text>
</comment>
<feature type="signal peptide" evidence="2">
    <location>
        <begin position="1"/>
        <end position="23"/>
    </location>
</feature>
<dbReference type="AlphaFoldDB" id="A0A9D1F3P4"/>
<evidence type="ECO:0000256" key="1">
    <source>
        <dbReference type="SAM" id="MobiDB-lite"/>
    </source>
</evidence>
<evidence type="ECO:0000313" key="3">
    <source>
        <dbReference type="EMBL" id="HIS47078.1"/>
    </source>
</evidence>
<evidence type="ECO:0000313" key="4">
    <source>
        <dbReference type="Proteomes" id="UP000823927"/>
    </source>
</evidence>
<reference evidence="3" key="2">
    <citation type="journal article" date="2021" name="PeerJ">
        <title>Extensive microbial diversity within the chicken gut microbiome revealed by metagenomics and culture.</title>
        <authorList>
            <person name="Gilroy R."/>
            <person name="Ravi A."/>
            <person name="Getino M."/>
            <person name="Pursley I."/>
            <person name="Horton D.L."/>
            <person name="Alikhan N.F."/>
            <person name="Baker D."/>
            <person name="Gharbi K."/>
            <person name="Hall N."/>
            <person name="Watson M."/>
            <person name="Adriaenssens E.M."/>
            <person name="Foster-Nyarko E."/>
            <person name="Jarju S."/>
            <person name="Secka A."/>
            <person name="Antonio M."/>
            <person name="Oren A."/>
            <person name="Chaudhuri R.R."/>
            <person name="La Ragione R."/>
            <person name="Hildebrand F."/>
            <person name="Pallen M.J."/>
        </authorList>
    </citation>
    <scope>NUCLEOTIDE SEQUENCE</scope>
    <source>
        <strain evidence="3">CHK178-757</strain>
    </source>
</reference>
<name>A0A9D1F3P4_9FIRM</name>
<proteinExistence type="predicted"/>
<reference evidence="3" key="1">
    <citation type="submission" date="2020-10" db="EMBL/GenBank/DDBJ databases">
        <authorList>
            <person name="Gilroy R."/>
        </authorList>
    </citation>
    <scope>NUCLEOTIDE SEQUENCE</scope>
    <source>
        <strain evidence="3">CHK178-757</strain>
    </source>
</reference>
<feature type="region of interest" description="Disordered" evidence="1">
    <location>
        <begin position="47"/>
        <end position="70"/>
    </location>
</feature>
<evidence type="ECO:0000256" key="2">
    <source>
        <dbReference type="SAM" id="SignalP"/>
    </source>
</evidence>
<protein>
    <submittedName>
        <fullName evidence="3">Uncharacterized protein</fullName>
    </submittedName>
</protein>
<feature type="chain" id="PRO_5038339351" evidence="2">
    <location>
        <begin position="24"/>
        <end position="492"/>
    </location>
</feature>
<dbReference type="InterPro" id="IPR046098">
    <property type="entry name" value="DUF6034"/>
</dbReference>
<gene>
    <name evidence="3" type="ORF">IAB46_05870</name>
</gene>
<accession>A0A9D1F3P4</accession>
<dbReference type="PROSITE" id="PS51257">
    <property type="entry name" value="PROKAR_LIPOPROTEIN"/>
    <property type="match status" value="1"/>
</dbReference>
<organism evidence="3 4">
    <name type="scientific">Candidatus Scybalocola faecigallinarum</name>
    <dbReference type="NCBI Taxonomy" id="2840941"/>
    <lineage>
        <taxon>Bacteria</taxon>
        <taxon>Bacillati</taxon>
        <taxon>Bacillota</taxon>
        <taxon>Clostridia</taxon>
        <taxon>Lachnospirales</taxon>
        <taxon>Lachnospiraceae</taxon>
        <taxon>Lachnospiraceae incertae sedis</taxon>
        <taxon>Candidatus Scybalocola (ex Gilroy et al. 2021)</taxon>
    </lineage>
</organism>
<sequence>MKRKRKKIHTLLGVIGVSGLLLFACQPTPETEIISQKEDINKVVEEYAQTQDDSEDSEAPSGETEGDSLSQALAQSLGAPETVSFQVSVPNVGNGTTTITAEDAQVILPAVDHLGAAVVSRGDLTAEQIKEIGDAFFEGRTPYEPVPDTKEDYMEQIQVINDQYESYLEDGISEDELAPLMVQMDSLRERMASAPSRDDVTLNPMSYEWQEYPGVSGLEQIVGENNEDPIKYRLSASRENSFFYFNLSKNANTGNGTKNLSSKAGILSGMAVEDVSAVEKAFSENRCDYSEEDAIQLCLDYLENLGISIDGLEVSAVDPLVWYDYMDNSVEDGVEGYEIYFSHGVNHVPQTRTTNSIAYVPDGGKVTYDYERLYMRVEDAGVTFLFWQNPMTMGETLAQKVELLPFDQVLEIITGHVTLAYENYAMDERLRDGESLTVDRITLGMMRVQNENNENDFTLIPVWDVFSTQLGDYSLVTVNAMDGSIITRENGY</sequence>
<dbReference type="Pfam" id="PF19499">
    <property type="entry name" value="DUF6034"/>
    <property type="match status" value="1"/>
</dbReference>
<dbReference type="Proteomes" id="UP000823927">
    <property type="component" value="Unassembled WGS sequence"/>
</dbReference>
<dbReference type="EMBL" id="DVIT01000022">
    <property type="protein sequence ID" value="HIS47078.1"/>
    <property type="molecule type" value="Genomic_DNA"/>
</dbReference>